<dbReference type="AlphaFoldDB" id="A0A1F6XHY6"/>
<comment type="caution">
    <text evidence="1">The sequence shown here is derived from an EMBL/GenBank/DDBJ whole genome shotgun (WGS) entry which is preliminary data.</text>
</comment>
<organism evidence="1 2">
    <name type="scientific">Candidatus Nomurabacteria bacterium RIFCSPLOWO2_01_FULL_40_18</name>
    <dbReference type="NCBI Taxonomy" id="1801773"/>
    <lineage>
        <taxon>Bacteria</taxon>
        <taxon>Candidatus Nomuraibacteriota</taxon>
    </lineage>
</organism>
<dbReference type="EMBL" id="MFUX01000042">
    <property type="protein sequence ID" value="OGI93592.1"/>
    <property type="molecule type" value="Genomic_DNA"/>
</dbReference>
<gene>
    <name evidence="1" type="ORF">A3A03_00775</name>
</gene>
<evidence type="ECO:0000313" key="1">
    <source>
        <dbReference type="EMBL" id="OGI93592.1"/>
    </source>
</evidence>
<proteinExistence type="predicted"/>
<sequence length="228" mass="26723">MAKYVQRIRAREMRKEGVSIIVIAKELNVSKGSISLWCRDILLNSEQVEKLRKQKGSAMGRWMGAESNRKKKRDAISSADDWGKRHINKISKKELLLISTVLYWCEGAKTDSTSSFMFVNSDPEMILIMKFFLTQIVKVSPEDIFVRIQINRMHESRIETVLIFWKKLLELKSSQIRKPYFVNTKVNKVYENYDKYYGVCRLLVRNSKHLKYKMLGLIKALKNETMST</sequence>
<protein>
    <submittedName>
        <fullName evidence="1">Uncharacterized protein</fullName>
    </submittedName>
</protein>
<dbReference type="Proteomes" id="UP000176629">
    <property type="component" value="Unassembled WGS sequence"/>
</dbReference>
<name>A0A1F6XHY6_9BACT</name>
<evidence type="ECO:0000313" key="2">
    <source>
        <dbReference type="Proteomes" id="UP000176629"/>
    </source>
</evidence>
<dbReference type="STRING" id="1801773.A3A03_00775"/>
<reference evidence="1 2" key="1">
    <citation type="journal article" date="2016" name="Nat. Commun.">
        <title>Thousands of microbial genomes shed light on interconnected biogeochemical processes in an aquifer system.</title>
        <authorList>
            <person name="Anantharaman K."/>
            <person name="Brown C.T."/>
            <person name="Hug L.A."/>
            <person name="Sharon I."/>
            <person name="Castelle C.J."/>
            <person name="Probst A.J."/>
            <person name="Thomas B.C."/>
            <person name="Singh A."/>
            <person name="Wilkins M.J."/>
            <person name="Karaoz U."/>
            <person name="Brodie E.L."/>
            <person name="Williams K.H."/>
            <person name="Hubbard S.S."/>
            <person name="Banfield J.F."/>
        </authorList>
    </citation>
    <scope>NUCLEOTIDE SEQUENCE [LARGE SCALE GENOMIC DNA]</scope>
</reference>
<accession>A0A1F6XHY6</accession>